<dbReference type="PROSITE" id="PS50878">
    <property type="entry name" value="RT_POL"/>
    <property type="match status" value="2"/>
</dbReference>
<evidence type="ECO:0000256" key="2">
    <source>
        <dbReference type="SAM" id="Phobius"/>
    </source>
</evidence>
<reference evidence="4" key="1">
    <citation type="submission" date="2018-02" db="EMBL/GenBank/DDBJ databases">
        <authorList>
            <person name="Cohen D.B."/>
            <person name="Kent A.D."/>
        </authorList>
    </citation>
    <scope>NUCLEOTIDE SEQUENCE</scope>
</reference>
<accession>A0A2N9J1E0</accession>
<dbReference type="InterPro" id="IPR026960">
    <property type="entry name" value="RVT-Znf"/>
</dbReference>
<dbReference type="EMBL" id="OIVN01006343">
    <property type="protein sequence ID" value="SPD31032.1"/>
    <property type="molecule type" value="Genomic_DNA"/>
</dbReference>
<keyword evidence="2" id="KW-0472">Membrane</keyword>
<dbReference type="InterPro" id="IPR043502">
    <property type="entry name" value="DNA/RNA_pol_sf"/>
</dbReference>
<evidence type="ECO:0000259" key="3">
    <source>
        <dbReference type="PROSITE" id="PS50878"/>
    </source>
</evidence>
<dbReference type="SUPFAM" id="SSF56672">
    <property type="entry name" value="DNA/RNA polymerases"/>
    <property type="match status" value="2"/>
</dbReference>
<dbReference type="InterPro" id="IPR000477">
    <property type="entry name" value="RT_dom"/>
</dbReference>
<dbReference type="PANTHER" id="PTHR33116:SF78">
    <property type="entry name" value="OS12G0587133 PROTEIN"/>
    <property type="match status" value="1"/>
</dbReference>
<evidence type="ECO:0000256" key="1">
    <source>
        <dbReference type="SAM" id="MobiDB-lite"/>
    </source>
</evidence>
<sequence>MGLETARWCRDMLLEFAALPVDQNAFRSFRERNKVFVIQKQRNGKGRFVSITMLGESKDKGAVIIPEGRGGGGWRGFCQEIDGILTPVGSVVHHQRRQMPSLEASKVQENSNMGGDSRTFKEAVIHGNTIPKFLHARNGGTVDSQDSSKAITDSVEIFLKVVVRHGINNEWVVKWAGVVDKPSPVSIQQAQQPVTVTIPQAPHPVTNGPNVNNKPKVPINIVKPNVIKPNISGPAHKPISDNSKGPKLKFVWRPRGGSPKLPELAGEALGSRSSDRVSMCSEETASLHSESSMVPASQLPPIVEVLQGIGAVAKTWSSSSNWFINLRDGRRELEDGFECSWLEEETAISDISEGVGTTNTLAIATGGEHSEALVVRGIDDSDRTLLDSRFEREEIIQVVRDLQGDKSPGPDGFNMAFFQKCWGVLESDMLGFFDEVYEHGTFVDSLNATFVTLIPKKRNASNIRDFRPISLNAFVGGRQTPDSVLIANECLDSLLRSLILGVVCKLDIEKAYDHVNWDCLLHLLDRMGFFGSSRGLRQGDPLSPLLFLLVMEVLSQLLRRTKEAGLIRGFKAGKARGSGLSISHLLFADDTIVFCDAIPDQLLHLRMLLGCFEAVIGLGLNMGKSELVSVAEVNNMSLLADILCCKVGALPMTYLVEWKKLYLSKGGRLTLLKSTLSSLPTYYLFLFTIPIHVAERIEKLHRNFLWGGLGDGFKHHLVGWKIVCRPQNYGGLGVRRVAGINRALLGKWMWRFGMEESHLWRRVIAEKYGVEGGGWFSKKPKGPHGCGLWKGIMSGCDFFTQNVRLVTGRFDRILFWHDRWCGETPLKTLFPVLFSCSSNKTASIESVLSRPCIGEARVWNLTFIRDFNDWELDELLNFFNLIHSKIPREDRPDTMTWSLQNHGRFDVKSFYHALTGQSVSTFLWKAIWRVKAPRQVAFFVWTATWGKILTCDNLMRRGYIMAGWCCMCRSGWETGEHLLIHCAVASDLWHAVLRFFGVHWVFPNSIVDLLYGWYNSWGKQVSAIWNLVPLCLIWTVWCERNRRIFEEEELTTMKLSERFFGLLFDWARAWGLSPMPSLPDFVASLNFSCIHNSTTNPPPLVVDNCEVDGNGEMVPLMVEPLAIAVPQSMTYEGGEEVQAAGRAPLEKVLRKLKRVGKILRASIEGYEQRILELLMDIEARHQQKHDEMISSRRPSSSGRKGSRELKGLVSSINYNAKNNKEAKGKVKMFLGSNGALGGILLMWDKRLVEKIKDAVGLYSVSCKFKNVADQKVWMYTGVYGPNVDKERSLMWDELAGIRSWWGVPWCVGVWKYSKGKTAFSVENMWLKTEGFLERVRNWWGSYQFSGNASFVLANKMKALKGDIKKWNENEFGHITMKKNMMMADLRELDKVEELRPLSVDEKSKKEITIVELDKLLANSHQIANSIAKLSIDGNMSYNQDDIRDHIASFYEHLYMETDYSRPLLIGIQFSALSDEDAMWLERPFDENEIVDVCWSVVRSELMAVCQEFHEHCHFERSLNATFVTLIPKKHGADEIKNFRPISLVGGMYKIIAKLLAIRLSILLGKIISPSQNAFVKGRQILNYVLITNECLDSRLKAADPGVICKLDLEKAYDHVNWEFLLYVLQRCGFVEKWRRWISLCISTIRFSILVNGSPCGFFQSSRGIRQGDPLSPLLFVIVIEALSRLIDKASGVGLLSGFSVGGEESAPLKISHLLFADDTLIFCEANPDSLIYLRVILTCFEATSRLRVNLGKSELVQVGEVPHLEALVDILGCKTVIFPMKYLGLPLGAHFKVQSIWDPIVEKLDRWLAGWKRMYLSKGGHLTLLRALFPICQHIICLYFLFLLLWLRELRKFREIFYGEILKRFNEALLRKWLWQFGVEREALRRQVVAGKYCSLKGGWCSKIPTGPYGVRLWKFIHSGWDKFSRMLKFEVGDGLRIPFWDDVWCTDGSLKDAFPELFRFARDKDACVANNFQRLGDSIHWEMTFSRLAQDWELESFLSFLELLYAVTITSIGEDKSIWKAKVPPRVAFFSWTAALGRILTADNLRRMPRSYGIWFLPCLGTTRNIVAVAQLDSKADDGEGKPFAHFDVYRAIAAAENGEGKPMMWIYAGDADFVCWVVFEDLGE</sequence>
<dbReference type="Pfam" id="PF00078">
    <property type="entry name" value="RVT_1"/>
    <property type="match status" value="2"/>
</dbReference>
<proteinExistence type="predicted"/>
<keyword evidence="2" id="KW-1133">Transmembrane helix</keyword>
<evidence type="ECO:0000313" key="4">
    <source>
        <dbReference type="EMBL" id="SPD31032.1"/>
    </source>
</evidence>
<dbReference type="CDD" id="cd01650">
    <property type="entry name" value="RT_nLTR_like"/>
    <property type="match status" value="2"/>
</dbReference>
<feature type="domain" description="Reverse transcriptase" evidence="3">
    <location>
        <begin position="1507"/>
        <end position="1787"/>
    </location>
</feature>
<feature type="domain" description="Reverse transcriptase" evidence="3">
    <location>
        <begin position="435"/>
        <end position="663"/>
    </location>
</feature>
<organism evidence="4">
    <name type="scientific">Fagus sylvatica</name>
    <name type="common">Beechnut</name>
    <dbReference type="NCBI Taxonomy" id="28930"/>
    <lineage>
        <taxon>Eukaryota</taxon>
        <taxon>Viridiplantae</taxon>
        <taxon>Streptophyta</taxon>
        <taxon>Embryophyta</taxon>
        <taxon>Tracheophyta</taxon>
        <taxon>Spermatophyta</taxon>
        <taxon>Magnoliopsida</taxon>
        <taxon>eudicotyledons</taxon>
        <taxon>Gunneridae</taxon>
        <taxon>Pentapetalae</taxon>
        <taxon>rosids</taxon>
        <taxon>fabids</taxon>
        <taxon>Fagales</taxon>
        <taxon>Fagaceae</taxon>
        <taxon>Fagus</taxon>
    </lineage>
</organism>
<feature type="region of interest" description="Disordered" evidence="1">
    <location>
        <begin position="1184"/>
        <end position="1203"/>
    </location>
</feature>
<protein>
    <recommendedName>
        <fullName evidence="3">Reverse transcriptase domain-containing protein</fullName>
    </recommendedName>
</protein>
<keyword evidence="2" id="KW-0812">Transmembrane</keyword>
<name>A0A2N9J1E0_FAGSY</name>
<dbReference type="Pfam" id="PF13966">
    <property type="entry name" value="zf-RVT"/>
    <property type="match status" value="1"/>
</dbReference>
<gene>
    <name evidence="4" type="ORF">FSB_LOCUS58914</name>
</gene>
<feature type="transmembrane region" description="Helical" evidence="2">
    <location>
        <begin position="1827"/>
        <end position="1847"/>
    </location>
</feature>
<dbReference type="PANTHER" id="PTHR33116">
    <property type="entry name" value="REVERSE TRANSCRIPTASE ZINC-BINDING DOMAIN-CONTAINING PROTEIN-RELATED-RELATED"/>
    <property type="match status" value="1"/>
</dbReference>